<evidence type="ECO:0000313" key="2">
    <source>
        <dbReference type="EMBL" id="GIM30645.1"/>
    </source>
</evidence>
<feature type="compositionally biased region" description="Low complexity" evidence="1">
    <location>
        <begin position="1"/>
        <end position="23"/>
    </location>
</feature>
<comment type="caution">
    <text evidence="2">The sequence shown here is derived from an EMBL/GenBank/DDBJ whole genome shotgun (WGS) entry which is preliminary data.</text>
</comment>
<dbReference type="AlphaFoldDB" id="A0A919VHR4"/>
<reference evidence="2" key="1">
    <citation type="submission" date="2021-03" db="EMBL/GenBank/DDBJ databases">
        <title>Taxonomic study of Clostridium polyendosporum from meadow-gley soil under rice.</title>
        <authorList>
            <person name="Kobayashi H."/>
            <person name="Tanizawa Y."/>
            <person name="Yagura M."/>
        </authorList>
    </citation>
    <scope>NUCLEOTIDE SEQUENCE</scope>
    <source>
        <strain evidence="2">JCM 30710</strain>
    </source>
</reference>
<dbReference type="RefSeq" id="WP_212905312.1">
    <property type="nucleotide sequence ID" value="NZ_BOPZ01000048.1"/>
</dbReference>
<keyword evidence="3" id="KW-1185">Reference proteome</keyword>
<evidence type="ECO:0000256" key="1">
    <source>
        <dbReference type="SAM" id="MobiDB-lite"/>
    </source>
</evidence>
<gene>
    <name evidence="2" type="ORF">CPJCM30710_33110</name>
</gene>
<dbReference type="Proteomes" id="UP000679179">
    <property type="component" value="Unassembled WGS sequence"/>
</dbReference>
<name>A0A919VHR4_9CLOT</name>
<sequence length="54" mass="6281">MYDLKSINSDNNNGQNTDSNSNNREISDRTYFKNHLTDNILYTKSSYVPTDTLF</sequence>
<evidence type="ECO:0000313" key="3">
    <source>
        <dbReference type="Proteomes" id="UP000679179"/>
    </source>
</evidence>
<proteinExistence type="predicted"/>
<dbReference type="EMBL" id="BOPZ01000048">
    <property type="protein sequence ID" value="GIM30645.1"/>
    <property type="molecule type" value="Genomic_DNA"/>
</dbReference>
<organism evidence="2 3">
    <name type="scientific">Clostridium polyendosporum</name>
    <dbReference type="NCBI Taxonomy" id="69208"/>
    <lineage>
        <taxon>Bacteria</taxon>
        <taxon>Bacillati</taxon>
        <taxon>Bacillota</taxon>
        <taxon>Clostridia</taxon>
        <taxon>Eubacteriales</taxon>
        <taxon>Clostridiaceae</taxon>
        <taxon>Clostridium</taxon>
    </lineage>
</organism>
<protein>
    <submittedName>
        <fullName evidence="2">Uncharacterized protein</fullName>
    </submittedName>
</protein>
<feature type="region of interest" description="Disordered" evidence="1">
    <location>
        <begin position="1"/>
        <end position="26"/>
    </location>
</feature>
<accession>A0A919VHR4</accession>